<protein>
    <recommendedName>
        <fullName evidence="1">Phospholipase C/D domain-containing protein</fullName>
    </recommendedName>
</protein>
<dbReference type="KEGG" id="spoa:EQM13_07180"/>
<dbReference type="Proteomes" id="UP000287969">
    <property type="component" value="Chromosome"/>
</dbReference>
<evidence type="ECO:0000259" key="1">
    <source>
        <dbReference type="Pfam" id="PF00882"/>
    </source>
</evidence>
<dbReference type="EMBL" id="CP035282">
    <property type="protein sequence ID" value="QAT61374.1"/>
    <property type="molecule type" value="Genomic_DNA"/>
</dbReference>
<evidence type="ECO:0000313" key="2">
    <source>
        <dbReference type="EMBL" id="QAT61374.1"/>
    </source>
</evidence>
<dbReference type="InterPro" id="IPR029002">
    <property type="entry name" value="PLPC/GPLD1"/>
</dbReference>
<organism evidence="2 3">
    <name type="scientific">Acidilutibacter cellobiosedens</name>
    <dbReference type="NCBI Taxonomy" id="2507161"/>
    <lineage>
        <taxon>Bacteria</taxon>
        <taxon>Bacillati</taxon>
        <taxon>Bacillota</taxon>
        <taxon>Tissierellia</taxon>
        <taxon>Tissierellales</taxon>
        <taxon>Acidilutibacteraceae</taxon>
        <taxon>Acidilutibacter</taxon>
    </lineage>
</organism>
<feature type="domain" description="Phospholipase C/D" evidence="1">
    <location>
        <begin position="11"/>
        <end position="150"/>
    </location>
</feature>
<gene>
    <name evidence="2" type="ORF">EQM13_07180</name>
</gene>
<accession>A0A410QBZ6</accession>
<dbReference type="Pfam" id="PF00882">
    <property type="entry name" value="Zn_dep_PLPC"/>
    <property type="match status" value="1"/>
</dbReference>
<name>A0A410QBZ6_9FIRM</name>
<proteinExistence type="predicted"/>
<evidence type="ECO:0000313" key="3">
    <source>
        <dbReference type="Proteomes" id="UP000287969"/>
    </source>
</evidence>
<dbReference type="AlphaFoldDB" id="A0A410QBZ6"/>
<keyword evidence="3" id="KW-1185">Reference proteome</keyword>
<reference evidence="3" key="1">
    <citation type="submission" date="2019-01" db="EMBL/GenBank/DDBJ databases">
        <title>Draft genomes of a novel of Sporanaerobacter strains.</title>
        <authorList>
            <person name="Ma S."/>
        </authorList>
    </citation>
    <scope>NUCLEOTIDE SEQUENCE [LARGE SCALE GENOMIC DNA]</scope>
    <source>
        <strain evidence="3">NJN-17</strain>
    </source>
</reference>
<dbReference type="OrthoDB" id="2878022at2"/>
<sequence>MKGVFIIFADTHRIIGNNIYENVLSVYDIELDKSQLLWGSVLPDILPQFKFHRHYQKESLNYIVNEIVKLIFLFRYIDFNDEMVPLKLQIVSKKIGIISHYLSDFVCFPHANRWTFKNSMFKHISYESKLNNYAPIHLFKKNVINVEDVDIFQYKIIKLRPLIKEYIEKVVKEYSEDMSFERDLDYSLSLSLKVTNFIFDTINAYDENTVKQFAFEF</sequence>